<gene>
    <name evidence="8" type="ORF">FA13DRAFT_1639236</name>
</gene>
<comment type="caution">
    <text evidence="8">The sequence shown here is derived from an EMBL/GenBank/DDBJ whole genome shotgun (WGS) entry which is preliminary data.</text>
</comment>
<dbReference type="AlphaFoldDB" id="A0A4Y7SQQ5"/>
<dbReference type="InterPro" id="IPR052816">
    <property type="entry name" value="Peroxisomal_Membrane_PEX28-32"/>
</dbReference>
<evidence type="ECO:0000256" key="5">
    <source>
        <dbReference type="SAM" id="MobiDB-lite"/>
    </source>
</evidence>
<dbReference type="GO" id="GO:0007031">
    <property type="term" value="P:peroxisome organization"/>
    <property type="evidence" value="ECO:0007669"/>
    <property type="project" value="UniProtKB-ARBA"/>
</dbReference>
<sequence length="552" mass="60723">MASLDYVDLPPCATRLRSAPKPTTKPTKSAQLKSSTSTDLRLAPKVSTSLPNPSPPSSPHHARQSSLSASLTSPTMSYIPQLLLSAAIPGGIPSTPSEENGQQQSPATTNPRQSLYPEKYTLLSTKDPLSLPIMSNNFRRFVAKVGPVFWVQDRVEEILLWRKGWRVTGTWMAVYAFLCFYPRMVILLPHAVVIGTILSTYPYPAAAKNGTATSAASSEPPAQPAEGSVPWQANIQAIQNLMGAYSDARDAIEPHIHHFVLSPTHFRDSDSHPSPATRPTSPYTPHILALLAVSFPFLAFVISLPSFPIRLVFLIGGLSPFVITHPWTIRMLPFLAAAAPRVFDEFELLLGRLRQYAPIRRFIKGEATPFPPVLTALQRLIDDDRLTDKCWNSEMRDVELWENERLGGEPSSPQPGLDGLPTVVHAPNTTNGWSKANLRPMERGPWTRGRDGWSGVGVGGSGGSLDVQGEVSSNLTFSLAPGWSFVETEDWRKDKTGAWSGVGADEDGWVYTNDVWLGARPAPYTAGGGSVTRRRKWTRRVWYDKERAEREG</sequence>
<feature type="transmembrane region" description="Helical" evidence="6">
    <location>
        <begin position="283"/>
        <end position="304"/>
    </location>
</feature>
<evidence type="ECO:0000259" key="7">
    <source>
        <dbReference type="Pfam" id="PF06398"/>
    </source>
</evidence>
<keyword evidence="4 6" id="KW-0472">Membrane</keyword>
<dbReference type="Pfam" id="PF06398">
    <property type="entry name" value="Pex24p"/>
    <property type="match status" value="1"/>
</dbReference>
<feature type="compositionally biased region" description="Polar residues" evidence="5">
    <location>
        <begin position="94"/>
        <end position="113"/>
    </location>
</feature>
<feature type="domain" description="TECPR1-like DysF" evidence="7">
    <location>
        <begin position="128"/>
        <end position="331"/>
    </location>
</feature>
<dbReference type="Proteomes" id="UP000298030">
    <property type="component" value="Unassembled WGS sequence"/>
</dbReference>
<dbReference type="GO" id="GO:0005778">
    <property type="term" value="C:peroxisomal membrane"/>
    <property type="evidence" value="ECO:0007669"/>
    <property type="project" value="TreeGrafter"/>
</dbReference>
<feature type="region of interest" description="Disordered" evidence="5">
    <location>
        <begin position="428"/>
        <end position="451"/>
    </location>
</feature>
<dbReference type="PANTHER" id="PTHR28304:SF2">
    <property type="entry name" value="PEROXISOMAL MEMBRANE PROTEIN PEX29"/>
    <property type="match status" value="1"/>
</dbReference>
<feature type="transmembrane region" description="Helical" evidence="6">
    <location>
        <begin position="311"/>
        <end position="329"/>
    </location>
</feature>
<dbReference type="STRING" id="71717.A0A4Y7SQQ5"/>
<dbReference type="OrthoDB" id="74314at2759"/>
<protein>
    <recommendedName>
        <fullName evidence="7">TECPR1-like DysF domain-containing protein</fullName>
    </recommendedName>
</protein>
<accession>A0A4Y7SQQ5</accession>
<keyword evidence="2 6" id="KW-0812">Transmembrane</keyword>
<keyword evidence="9" id="KW-1185">Reference proteome</keyword>
<evidence type="ECO:0000313" key="9">
    <source>
        <dbReference type="Proteomes" id="UP000298030"/>
    </source>
</evidence>
<feature type="transmembrane region" description="Helical" evidence="6">
    <location>
        <begin position="172"/>
        <end position="198"/>
    </location>
</feature>
<reference evidence="8 9" key="1">
    <citation type="journal article" date="2019" name="Nat. Ecol. Evol.">
        <title>Megaphylogeny resolves global patterns of mushroom evolution.</title>
        <authorList>
            <person name="Varga T."/>
            <person name="Krizsan K."/>
            <person name="Foldi C."/>
            <person name="Dima B."/>
            <person name="Sanchez-Garcia M."/>
            <person name="Sanchez-Ramirez S."/>
            <person name="Szollosi G.J."/>
            <person name="Szarkandi J.G."/>
            <person name="Papp V."/>
            <person name="Albert L."/>
            <person name="Andreopoulos W."/>
            <person name="Angelini C."/>
            <person name="Antonin V."/>
            <person name="Barry K.W."/>
            <person name="Bougher N.L."/>
            <person name="Buchanan P."/>
            <person name="Buyck B."/>
            <person name="Bense V."/>
            <person name="Catcheside P."/>
            <person name="Chovatia M."/>
            <person name="Cooper J."/>
            <person name="Damon W."/>
            <person name="Desjardin D."/>
            <person name="Finy P."/>
            <person name="Geml J."/>
            <person name="Haridas S."/>
            <person name="Hughes K."/>
            <person name="Justo A."/>
            <person name="Karasinski D."/>
            <person name="Kautmanova I."/>
            <person name="Kiss B."/>
            <person name="Kocsube S."/>
            <person name="Kotiranta H."/>
            <person name="LaButti K.M."/>
            <person name="Lechner B.E."/>
            <person name="Liimatainen K."/>
            <person name="Lipzen A."/>
            <person name="Lukacs Z."/>
            <person name="Mihaltcheva S."/>
            <person name="Morgado L.N."/>
            <person name="Niskanen T."/>
            <person name="Noordeloos M.E."/>
            <person name="Ohm R.A."/>
            <person name="Ortiz-Santana B."/>
            <person name="Ovrebo C."/>
            <person name="Racz N."/>
            <person name="Riley R."/>
            <person name="Savchenko A."/>
            <person name="Shiryaev A."/>
            <person name="Soop K."/>
            <person name="Spirin V."/>
            <person name="Szebenyi C."/>
            <person name="Tomsovsky M."/>
            <person name="Tulloss R.E."/>
            <person name="Uehling J."/>
            <person name="Grigoriev I.V."/>
            <person name="Vagvolgyi C."/>
            <person name="Papp T."/>
            <person name="Martin F.M."/>
            <person name="Miettinen O."/>
            <person name="Hibbett D.S."/>
            <person name="Nagy L.G."/>
        </authorList>
    </citation>
    <scope>NUCLEOTIDE SEQUENCE [LARGE SCALE GENOMIC DNA]</scope>
    <source>
        <strain evidence="8 9">FP101781</strain>
    </source>
</reference>
<name>A0A4Y7SQQ5_COPMI</name>
<comment type="subcellular location">
    <subcellularLocation>
        <location evidence="1">Membrane</location>
        <topology evidence="1">Multi-pass membrane protein</topology>
    </subcellularLocation>
</comment>
<evidence type="ECO:0000256" key="1">
    <source>
        <dbReference type="ARBA" id="ARBA00004141"/>
    </source>
</evidence>
<organism evidence="8 9">
    <name type="scientific">Coprinellus micaceus</name>
    <name type="common">Glistening ink-cap mushroom</name>
    <name type="synonym">Coprinus micaceus</name>
    <dbReference type="NCBI Taxonomy" id="71717"/>
    <lineage>
        <taxon>Eukaryota</taxon>
        <taxon>Fungi</taxon>
        <taxon>Dikarya</taxon>
        <taxon>Basidiomycota</taxon>
        <taxon>Agaricomycotina</taxon>
        <taxon>Agaricomycetes</taxon>
        <taxon>Agaricomycetidae</taxon>
        <taxon>Agaricales</taxon>
        <taxon>Agaricineae</taxon>
        <taxon>Psathyrellaceae</taxon>
        <taxon>Coprinellus</taxon>
    </lineage>
</organism>
<evidence type="ECO:0000256" key="4">
    <source>
        <dbReference type="ARBA" id="ARBA00023136"/>
    </source>
</evidence>
<keyword evidence="3 6" id="KW-1133">Transmembrane helix</keyword>
<feature type="region of interest" description="Disordered" evidence="5">
    <location>
        <begin position="90"/>
        <end position="115"/>
    </location>
</feature>
<feature type="compositionally biased region" description="Polar residues" evidence="5">
    <location>
        <begin position="24"/>
        <end position="39"/>
    </location>
</feature>
<evidence type="ECO:0000256" key="3">
    <source>
        <dbReference type="ARBA" id="ARBA00022989"/>
    </source>
</evidence>
<proteinExistence type="predicted"/>
<dbReference type="PANTHER" id="PTHR28304">
    <property type="entry name" value="PEROXISOMAL MEMBRANE PROTEIN PEX29"/>
    <property type="match status" value="1"/>
</dbReference>
<dbReference type="EMBL" id="QPFP01000071">
    <property type="protein sequence ID" value="TEB24041.1"/>
    <property type="molecule type" value="Genomic_DNA"/>
</dbReference>
<evidence type="ECO:0000256" key="6">
    <source>
        <dbReference type="SAM" id="Phobius"/>
    </source>
</evidence>
<evidence type="ECO:0000256" key="2">
    <source>
        <dbReference type="ARBA" id="ARBA00022692"/>
    </source>
</evidence>
<dbReference type="InterPro" id="IPR010482">
    <property type="entry name" value="TECPR1-like_DysF"/>
</dbReference>
<evidence type="ECO:0000313" key="8">
    <source>
        <dbReference type="EMBL" id="TEB24041.1"/>
    </source>
</evidence>
<feature type="region of interest" description="Disordered" evidence="5">
    <location>
        <begin position="1"/>
        <end position="69"/>
    </location>
</feature>